<dbReference type="EMBL" id="VEPZ02001181">
    <property type="protein sequence ID" value="KAE8688786.1"/>
    <property type="molecule type" value="Genomic_DNA"/>
</dbReference>
<dbReference type="GO" id="GO:0045893">
    <property type="term" value="P:positive regulation of DNA-templated transcription"/>
    <property type="evidence" value="ECO:0007669"/>
    <property type="project" value="TreeGrafter"/>
</dbReference>
<evidence type="ECO:0000313" key="7">
    <source>
        <dbReference type="Proteomes" id="UP000436088"/>
    </source>
</evidence>
<dbReference type="SMART" id="SM00338">
    <property type="entry name" value="BRLZ"/>
    <property type="match status" value="1"/>
</dbReference>
<protein>
    <recommendedName>
        <fullName evidence="5">BZIP domain-containing protein</fullName>
    </recommendedName>
</protein>
<dbReference type="InterPro" id="IPR052483">
    <property type="entry name" value="bZIP_transcription_regulators"/>
</dbReference>
<dbReference type="PANTHER" id="PTHR46391">
    <property type="entry name" value="BASIC LEUCINE ZIPPER 34"/>
    <property type="match status" value="1"/>
</dbReference>
<feature type="domain" description="BZIP" evidence="5">
    <location>
        <begin position="57"/>
        <end position="109"/>
    </location>
</feature>
<dbReference type="PROSITE" id="PS00036">
    <property type="entry name" value="BZIP_BASIC"/>
    <property type="match status" value="1"/>
</dbReference>
<accession>A0A6A2ZB42</accession>
<reference evidence="6" key="1">
    <citation type="submission" date="2019-09" db="EMBL/GenBank/DDBJ databases">
        <title>Draft genome information of white flower Hibiscus syriacus.</title>
        <authorList>
            <person name="Kim Y.-M."/>
        </authorList>
    </citation>
    <scope>NUCLEOTIDE SEQUENCE [LARGE SCALE GENOMIC DNA]</scope>
    <source>
        <strain evidence="6">YM2019G1</strain>
    </source>
</reference>
<keyword evidence="2" id="KW-0805">Transcription regulation</keyword>
<evidence type="ECO:0000256" key="2">
    <source>
        <dbReference type="ARBA" id="ARBA00023015"/>
    </source>
</evidence>
<dbReference type="GO" id="GO:0003677">
    <property type="term" value="F:DNA binding"/>
    <property type="evidence" value="ECO:0007669"/>
    <property type="project" value="TreeGrafter"/>
</dbReference>
<evidence type="ECO:0000256" key="4">
    <source>
        <dbReference type="ARBA" id="ARBA00023242"/>
    </source>
</evidence>
<dbReference type="SUPFAM" id="SSF57959">
    <property type="entry name" value="Leucine zipper domain"/>
    <property type="match status" value="1"/>
</dbReference>
<dbReference type="PANTHER" id="PTHR46391:SF35">
    <property type="entry name" value="BASIC LEUCINE ZIPPER 34-LIKE ISOFORM X1"/>
    <property type="match status" value="1"/>
</dbReference>
<organism evidence="6 7">
    <name type="scientific">Hibiscus syriacus</name>
    <name type="common">Rose of Sharon</name>
    <dbReference type="NCBI Taxonomy" id="106335"/>
    <lineage>
        <taxon>Eukaryota</taxon>
        <taxon>Viridiplantae</taxon>
        <taxon>Streptophyta</taxon>
        <taxon>Embryophyta</taxon>
        <taxon>Tracheophyta</taxon>
        <taxon>Spermatophyta</taxon>
        <taxon>Magnoliopsida</taxon>
        <taxon>eudicotyledons</taxon>
        <taxon>Gunneridae</taxon>
        <taxon>Pentapetalae</taxon>
        <taxon>rosids</taxon>
        <taxon>malvids</taxon>
        <taxon>Malvales</taxon>
        <taxon>Malvaceae</taxon>
        <taxon>Malvoideae</taxon>
        <taxon>Hibiscus</taxon>
    </lineage>
</organism>
<evidence type="ECO:0000256" key="3">
    <source>
        <dbReference type="ARBA" id="ARBA00023163"/>
    </source>
</evidence>
<evidence type="ECO:0000259" key="5">
    <source>
        <dbReference type="PROSITE" id="PS50217"/>
    </source>
</evidence>
<dbReference type="GO" id="GO:0003700">
    <property type="term" value="F:DNA-binding transcription factor activity"/>
    <property type="evidence" value="ECO:0007669"/>
    <property type="project" value="InterPro"/>
</dbReference>
<comment type="caution">
    <text evidence="6">The sequence shown here is derived from an EMBL/GenBank/DDBJ whole genome shotgun (WGS) entry which is preliminary data.</text>
</comment>
<name>A0A6A2ZB42_HIBSY</name>
<sequence>MSSFFSGLGHFLMSDEVTDQNPFPLPAANLILGPSVNIVVGNGVQGSESCEKEQIMEQRRFNRVISNRLSAQRSRMRKLQHIYDMEKQVESLQTQVIVLSAQIQQQKEKQSVDDGKDYIAVEMNELNLQQEDPGHITVAGWEAGGGEPGPIWTGTATD</sequence>
<dbReference type="InterPro" id="IPR044759">
    <property type="entry name" value="bZIP_RF2"/>
</dbReference>
<dbReference type="PROSITE" id="PS50217">
    <property type="entry name" value="BZIP"/>
    <property type="match status" value="1"/>
</dbReference>
<keyword evidence="3" id="KW-0804">Transcription</keyword>
<evidence type="ECO:0000256" key="1">
    <source>
        <dbReference type="ARBA" id="ARBA00004123"/>
    </source>
</evidence>
<keyword evidence="4" id="KW-0539">Nucleus</keyword>
<dbReference type="Proteomes" id="UP000436088">
    <property type="component" value="Unassembled WGS sequence"/>
</dbReference>
<dbReference type="CDD" id="cd14703">
    <property type="entry name" value="bZIP_plant_RF2"/>
    <property type="match status" value="1"/>
</dbReference>
<gene>
    <name evidence="6" type="ORF">F3Y22_tig00110956pilonHSYRG00213</name>
</gene>
<proteinExistence type="predicted"/>
<keyword evidence="7" id="KW-1185">Reference proteome</keyword>
<dbReference type="Pfam" id="PF00170">
    <property type="entry name" value="bZIP_1"/>
    <property type="match status" value="1"/>
</dbReference>
<dbReference type="InterPro" id="IPR046347">
    <property type="entry name" value="bZIP_sf"/>
</dbReference>
<dbReference type="GO" id="GO:0005634">
    <property type="term" value="C:nucleus"/>
    <property type="evidence" value="ECO:0007669"/>
    <property type="project" value="UniProtKB-SubCell"/>
</dbReference>
<dbReference type="InterPro" id="IPR004827">
    <property type="entry name" value="bZIP"/>
</dbReference>
<evidence type="ECO:0000313" key="6">
    <source>
        <dbReference type="EMBL" id="KAE8688786.1"/>
    </source>
</evidence>
<comment type="subcellular location">
    <subcellularLocation>
        <location evidence="1">Nucleus</location>
    </subcellularLocation>
</comment>
<dbReference type="AlphaFoldDB" id="A0A6A2ZB42"/>
<dbReference type="Gene3D" id="1.20.5.170">
    <property type="match status" value="1"/>
</dbReference>